<evidence type="ECO:0000256" key="4">
    <source>
        <dbReference type="ARBA" id="ARBA00022801"/>
    </source>
</evidence>
<dbReference type="KEGG" id="bhc:JFL75_05055"/>
<dbReference type="EMBL" id="CP067089">
    <property type="protein sequence ID" value="QQO11318.1"/>
    <property type="molecule type" value="Genomic_DNA"/>
</dbReference>
<dbReference type="Pfam" id="PF00825">
    <property type="entry name" value="Ribonuclease_P"/>
    <property type="match status" value="1"/>
</dbReference>
<evidence type="ECO:0000256" key="2">
    <source>
        <dbReference type="ARBA" id="ARBA00022722"/>
    </source>
</evidence>
<keyword evidence="1 6" id="KW-0819">tRNA processing</keyword>
<dbReference type="PANTHER" id="PTHR33992">
    <property type="entry name" value="RIBONUCLEASE P PROTEIN COMPONENT"/>
    <property type="match status" value="1"/>
</dbReference>
<comment type="similarity">
    <text evidence="6">Belongs to the RnpA family.</text>
</comment>
<keyword evidence="3 6" id="KW-0255">Endonuclease</keyword>
<dbReference type="InterPro" id="IPR000100">
    <property type="entry name" value="RNase_P"/>
</dbReference>
<dbReference type="RefSeq" id="WP_215628626.1">
    <property type="nucleotide sequence ID" value="NZ_CP067089.2"/>
</dbReference>
<dbReference type="GO" id="GO:0042781">
    <property type="term" value="F:3'-tRNA processing endoribonuclease activity"/>
    <property type="evidence" value="ECO:0007669"/>
    <property type="project" value="TreeGrafter"/>
</dbReference>
<reference evidence="8" key="1">
    <citation type="submission" date="2021-01" db="EMBL/GenBank/DDBJ databases">
        <title>Description of Breznakiella homolactica.</title>
        <authorList>
            <person name="Song Y."/>
            <person name="Brune A."/>
        </authorList>
    </citation>
    <scope>NUCLEOTIDE SEQUENCE</scope>
    <source>
        <strain evidence="8">RmG30</strain>
    </source>
</reference>
<dbReference type="InterPro" id="IPR014721">
    <property type="entry name" value="Ribsml_uS5_D2-typ_fold_subgr"/>
</dbReference>
<dbReference type="HAMAP" id="MF_00227">
    <property type="entry name" value="RNase_P"/>
    <property type="match status" value="1"/>
</dbReference>
<dbReference type="NCBIfam" id="TIGR00188">
    <property type="entry name" value="rnpA"/>
    <property type="match status" value="1"/>
</dbReference>
<evidence type="ECO:0000256" key="1">
    <source>
        <dbReference type="ARBA" id="ARBA00022694"/>
    </source>
</evidence>
<gene>
    <name evidence="6 8" type="primary">rnpA</name>
    <name evidence="8" type="ORF">JFL75_05055</name>
</gene>
<comment type="subunit">
    <text evidence="6">Consists of a catalytic RNA component (M1 or rnpB) and a protein subunit.</text>
</comment>
<evidence type="ECO:0000256" key="6">
    <source>
        <dbReference type="HAMAP-Rule" id="MF_00227"/>
    </source>
</evidence>
<comment type="function">
    <text evidence="6">RNaseP catalyzes the removal of the 5'-leader sequence from pre-tRNA to produce the mature 5'-terminus. It can also cleave other RNA substrates such as 4.5S RNA. The protein component plays an auxiliary but essential role in vivo by binding to the 5'-leader sequence and broadening the substrate specificity of the ribozyme.</text>
</comment>
<dbReference type="Proteomes" id="UP000595917">
    <property type="component" value="Chromosome"/>
</dbReference>
<dbReference type="GO" id="GO:0001682">
    <property type="term" value="P:tRNA 5'-leader removal"/>
    <property type="evidence" value="ECO:0007669"/>
    <property type="project" value="UniProtKB-UniRule"/>
</dbReference>
<keyword evidence="4 6" id="KW-0378">Hydrolase</keyword>
<dbReference type="InterPro" id="IPR020568">
    <property type="entry name" value="Ribosomal_Su5_D2-typ_SF"/>
</dbReference>
<dbReference type="SUPFAM" id="SSF54211">
    <property type="entry name" value="Ribosomal protein S5 domain 2-like"/>
    <property type="match status" value="1"/>
</dbReference>
<comment type="catalytic activity">
    <reaction evidence="6">
        <text>Endonucleolytic cleavage of RNA, removing 5'-extranucleotides from tRNA precursor.</text>
        <dbReference type="EC" id="3.1.26.5"/>
    </reaction>
</comment>
<evidence type="ECO:0000256" key="3">
    <source>
        <dbReference type="ARBA" id="ARBA00022759"/>
    </source>
</evidence>
<sequence length="115" mass="13473">MSFRFRRAERLKGRDQIGQVFSRGRSVSCSGAKLFILKNDLPVNRIVFTFARKYGNAVQRNRSRRLSREVYRLIKEQLRSGYDFVLLVYPGKDSFEARQEQLSTLFSRAGLFLET</sequence>
<dbReference type="GO" id="GO:0000049">
    <property type="term" value="F:tRNA binding"/>
    <property type="evidence" value="ECO:0007669"/>
    <property type="project" value="UniProtKB-UniRule"/>
</dbReference>
<accession>A0A7T7XRV7</accession>
<dbReference type="Gene3D" id="3.30.230.10">
    <property type="match status" value="1"/>
</dbReference>
<keyword evidence="9" id="KW-1185">Reference proteome</keyword>
<protein>
    <recommendedName>
        <fullName evidence="6 7">Ribonuclease P protein component</fullName>
        <shortName evidence="6">RNase P protein</shortName>
        <shortName evidence="6">RNaseP protein</shortName>
        <ecNumber evidence="6 7">3.1.26.5</ecNumber>
    </recommendedName>
    <alternativeName>
        <fullName evidence="6">Protein C5</fullName>
    </alternativeName>
</protein>
<evidence type="ECO:0000313" key="8">
    <source>
        <dbReference type="EMBL" id="QQO11318.1"/>
    </source>
</evidence>
<evidence type="ECO:0000256" key="7">
    <source>
        <dbReference type="NCBIfam" id="TIGR00188"/>
    </source>
</evidence>
<evidence type="ECO:0000313" key="9">
    <source>
        <dbReference type="Proteomes" id="UP000595917"/>
    </source>
</evidence>
<dbReference type="PANTHER" id="PTHR33992:SF1">
    <property type="entry name" value="RIBONUCLEASE P PROTEIN COMPONENT"/>
    <property type="match status" value="1"/>
</dbReference>
<dbReference type="EC" id="3.1.26.5" evidence="6 7"/>
<name>A0A7T7XRV7_9SPIR</name>
<evidence type="ECO:0000256" key="5">
    <source>
        <dbReference type="ARBA" id="ARBA00022884"/>
    </source>
</evidence>
<keyword evidence="2 6" id="KW-0540">Nuclease</keyword>
<dbReference type="GO" id="GO:0030677">
    <property type="term" value="C:ribonuclease P complex"/>
    <property type="evidence" value="ECO:0007669"/>
    <property type="project" value="TreeGrafter"/>
</dbReference>
<dbReference type="GO" id="GO:0004526">
    <property type="term" value="F:ribonuclease P activity"/>
    <property type="evidence" value="ECO:0007669"/>
    <property type="project" value="UniProtKB-UniRule"/>
</dbReference>
<proteinExistence type="inferred from homology"/>
<keyword evidence="5 6" id="KW-0694">RNA-binding</keyword>
<organism evidence="8 9">
    <name type="scientific">Breznakiella homolactica</name>
    <dbReference type="NCBI Taxonomy" id="2798577"/>
    <lineage>
        <taxon>Bacteria</taxon>
        <taxon>Pseudomonadati</taxon>
        <taxon>Spirochaetota</taxon>
        <taxon>Spirochaetia</taxon>
        <taxon>Spirochaetales</taxon>
        <taxon>Breznakiellaceae</taxon>
        <taxon>Breznakiella</taxon>
    </lineage>
</organism>
<dbReference type="AlphaFoldDB" id="A0A7T7XRV7"/>